<evidence type="ECO:0000259" key="7">
    <source>
        <dbReference type="PROSITE" id="PS50850"/>
    </source>
</evidence>
<evidence type="ECO:0000256" key="4">
    <source>
        <dbReference type="ARBA" id="ARBA00022989"/>
    </source>
</evidence>
<dbReference type="PANTHER" id="PTHR23538:SF1">
    <property type="entry name" value="44.5 KD BACTERIOCHLOROPHYLL SYNTHASE SUBUNIT"/>
    <property type="match status" value="1"/>
</dbReference>
<proteinExistence type="inferred from homology"/>
<gene>
    <name evidence="8" type="ORF">QYE77_13160</name>
</gene>
<evidence type="ECO:0000256" key="5">
    <source>
        <dbReference type="ARBA" id="ARBA00023136"/>
    </source>
</evidence>
<accession>A0ABU3NQV4</accession>
<dbReference type="InterPro" id="IPR020846">
    <property type="entry name" value="MFS_dom"/>
</dbReference>
<organism evidence="8 9">
    <name type="scientific">Thermanaerothrix solaris</name>
    <dbReference type="NCBI Taxonomy" id="3058434"/>
    <lineage>
        <taxon>Bacteria</taxon>
        <taxon>Bacillati</taxon>
        <taxon>Chloroflexota</taxon>
        <taxon>Anaerolineae</taxon>
        <taxon>Anaerolineales</taxon>
        <taxon>Anaerolineaceae</taxon>
        <taxon>Thermanaerothrix</taxon>
    </lineage>
</organism>
<name>A0ABU3NQV4_9CHLR</name>
<dbReference type="EMBL" id="JAUHMF010000002">
    <property type="protein sequence ID" value="MDT8899209.1"/>
    <property type="molecule type" value="Genomic_DNA"/>
</dbReference>
<feature type="transmembrane region" description="Helical" evidence="6">
    <location>
        <begin position="34"/>
        <end position="54"/>
    </location>
</feature>
<dbReference type="InterPro" id="IPR004896">
    <property type="entry name" value="PucC-rel"/>
</dbReference>
<keyword evidence="5 6" id="KW-0472">Membrane</keyword>
<feature type="transmembrane region" description="Helical" evidence="6">
    <location>
        <begin position="142"/>
        <end position="161"/>
    </location>
</feature>
<feature type="transmembrane region" description="Helical" evidence="6">
    <location>
        <begin position="260"/>
        <end position="281"/>
    </location>
</feature>
<dbReference type="Proteomes" id="UP001254165">
    <property type="component" value="Unassembled WGS sequence"/>
</dbReference>
<evidence type="ECO:0000256" key="1">
    <source>
        <dbReference type="ARBA" id="ARBA00004651"/>
    </source>
</evidence>
<feature type="transmembrane region" description="Helical" evidence="6">
    <location>
        <begin position="320"/>
        <end position="341"/>
    </location>
</feature>
<dbReference type="PIRSF" id="PIRSF016565">
    <property type="entry name" value="PucC"/>
    <property type="match status" value="1"/>
</dbReference>
<keyword evidence="9" id="KW-1185">Reference proteome</keyword>
<dbReference type="InterPro" id="IPR026036">
    <property type="entry name" value="PucC"/>
</dbReference>
<dbReference type="PROSITE" id="PS50850">
    <property type="entry name" value="MFS"/>
    <property type="match status" value="1"/>
</dbReference>
<keyword evidence="3 6" id="KW-0812">Transmembrane</keyword>
<feature type="transmembrane region" description="Helical" evidence="6">
    <location>
        <begin position="103"/>
        <end position="130"/>
    </location>
</feature>
<reference evidence="8 9" key="1">
    <citation type="submission" date="2023-07" db="EMBL/GenBank/DDBJ databases">
        <title>Novel species of Thermanaerothrix with wide hydrolytic capabilities.</title>
        <authorList>
            <person name="Zayulina K.S."/>
            <person name="Podosokorskaya O.A."/>
            <person name="Elcheninov A.G."/>
        </authorList>
    </citation>
    <scope>NUCLEOTIDE SEQUENCE [LARGE SCALE GENOMIC DNA]</scope>
    <source>
        <strain evidence="8 9">4228-RoL</strain>
    </source>
</reference>
<dbReference type="PANTHER" id="PTHR23538">
    <property type="entry name" value="44.5 KD BACTERIOCHLOROPHYLL SYNTHASE SUBUNIT"/>
    <property type="match status" value="1"/>
</dbReference>
<dbReference type="Gene3D" id="1.20.1250.20">
    <property type="entry name" value="MFS general substrate transporter like domains"/>
    <property type="match status" value="2"/>
</dbReference>
<dbReference type="RefSeq" id="WP_315625895.1">
    <property type="nucleotide sequence ID" value="NZ_JAUHMF010000002.1"/>
</dbReference>
<comment type="similarity">
    <text evidence="2">Belongs to the PucC family.</text>
</comment>
<comment type="subcellular location">
    <subcellularLocation>
        <location evidence="1">Cell membrane</location>
        <topology evidence="1">Multi-pass membrane protein</topology>
    </subcellularLocation>
</comment>
<evidence type="ECO:0000256" key="2">
    <source>
        <dbReference type="ARBA" id="ARBA00008412"/>
    </source>
</evidence>
<protein>
    <submittedName>
        <fullName evidence="8">BCD family MFS transporter</fullName>
    </submittedName>
</protein>
<evidence type="ECO:0000256" key="3">
    <source>
        <dbReference type="ARBA" id="ARBA00022692"/>
    </source>
</evidence>
<evidence type="ECO:0000313" key="9">
    <source>
        <dbReference type="Proteomes" id="UP001254165"/>
    </source>
</evidence>
<dbReference type="Pfam" id="PF03209">
    <property type="entry name" value="PUCC"/>
    <property type="match status" value="1"/>
</dbReference>
<dbReference type="CDD" id="cd06176">
    <property type="entry name" value="MFS_BCD_PucC-like"/>
    <property type="match status" value="1"/>
</dbReference>
<feature type="transmembrane region" description="Helical" evidence="6">
    <location>
        <begin position="75"/>
        <end position="97"/>
    </location>
</feature>
<dbReference type="SUPFAM" id="SSF103473">
    <property type="entry name" value="MFS general substrate transporter"/>
    <property type="match status" value="1"/>
</dbReference>
<feature type="transmembrane region" description="Helical" evidence="6">
    <location>
        <begin position="229"/>
        <end position="248"/>
    </location>
</feature>
<evidence type="ECO:0000313" key="8">
    <source>
        <dbReference type="EMBL" id="MDT8899209.1"/>
    </source>
</evidence>
<comment type="caution">
    <text evidence="8">The sequence shown here is derived from an EMBL/GenBank/DDBJ whole genome shotgun (WGS) entry which is preliminary data.</text>
</comment>
<feature type="transmembrane region" description="Helical" evidence="6">
    <location>
        <begin position="387"/>
        <end position="408"/>
    </location>
</feature>
<feature type="domain" description="Major facilitator superfamily (MFS) profile" evidence="7">
    <location>
        <begin position="224"/>
        <end position="438"/>
    </location>
</feature>
<feature type="transmembrane region" description="Helical" evidence="6">
    <location>
        <begin position="293"/>
        <end position="314"/>
    </location>
</feature>
<evidence type="ECO:0000256" key="6">
    <source>
        <dbReference type="SAM" id="Phobius"/>
    </source>
</evidence>
<feature type="transmembrane region" description="Helical" evidence="6">
    <location>
        <begin position="173"/>
        <end position="193"/>
    </location>
</feature>
<dbReference type="InterPro" id="IPR036259">
    <property type="entry name" value="MFS_trans_sf"/>
</dbReference>
<keyword evidence="4 6" id="KW-1133">Transmembrane helix</keyword>
<feature type="transmembrane region" description="Helical" evidence="6">
    <location>
        <begin position="353"/>
        <end position="375"/>
    </location>
</feature>
<sequence length="438" mass="46592">MGIKRWQLALIHAAVAVTLVPINSTLNRVMIKELGISATLVALLASLPYLFSPVQVAIGAFSDRHPIAGLRRTPYILAGLLFCVGGLAVAPMVVFILPENFSIGLLLLGLTFGAWGLGYNLAAVSYLSLATELSGERERTRTVATMWFLMIVGIILTAAGLSRLLAEYSPEQLQRAFGSIAVVALVLGLLGLVKLEPRSTMPSNQATPEVPASWGSQLRLIWHNPQARLFFVYLSALLVAILGQDILLEPYAAEAFNLPVAVTTRITSIWGTCFLVALLAATWLEPRWGKRRVAFLGAVTALLGFVLMIGAGIVASAQVFYAGVVLLGLGSGLATVSNLSLMLDMTTKSVGMYMGAWGMASALARILGSVLGGAVRDIILVVSQNALLGYGVVFGVQAMLLGLSIGLLRHIDVETFRTTSQRLSLGTRAAMMQELDAG</sequence>